<dbReference type="Proteomes" id="UP000005206">
    <property type="component" value="Chromosome 11"/>
</dbReference>
<keyword evidence="3" id="KW-1185">Reference proteome</keyword>
<protein>
    <recommendedName>
        <fullName evidence="4">F-box domain-containing protein</fullName>
    </recommendedName>
</protein>
<gene>
    <name evidence="2" type="ORF">NECHADRAFT_86408</name>
</gene>
<dbReference type="RefSeq" id="XP_003043229.1">
    <property type="nucleotide sequence ID" value="XM_003043183.1"/>
</dbReference>
<dbReference type="GeneID" id="9665344"/>
<feature type="chain" id="PRO_5002988797" description="F-box domain-containing protein" evidence="1">
    <location>
        <begin position="18"/>
        <end position="377"/>
    </location>
</feature>
<reference evidence="2 3" key="1">
    <citation type="journal article" date="2009" name="PLoS Genet.">
        <title>The genome of Nectria haematococca: contribution of supernumerary chromosomes to gene expansion.</title>
        <authorList>
            <person name="Coleman J.J."/>
            <person name="Rounsley S.D."/>
            <person name="Rodriguez-Carres M."/>
            <person name="Kuo A."/>
            <person name="Wasmann C.C."/>
            <person name="Grimwood J."/>
            <person name="Schmutz J."/>
            <person name="Taga M."/>
            <person name="White G.J."/>
            <person name="Zhou S."/>
            <person name="Schwartz D.C."/>
            <person name="Freitag M."/>
            <person name="Ma L.J."/>
            <person name="Danchin E.G."/>
            <person name="Henrissat B."/>
            <person name="Coutinho P.M."/>
            <person name="Nelson D.R."/>
            <person name="Straney D."/>
            <person name="Napoli C.A."/>
            <person name="Barker B.M."/>
            <person name="Gribskov M."/>
            <person name="Rep M."/>
            <person name="Kroken S."/>
            <person name="Molnar I."/>
            <person name="Rensing C."/>
            <person name="Kennell J.C."/>
            <person name="Zamora J."/>
            <person name="Farman M.L."/>
            <person name="Selker E.U."/>
            <person name="Salamov A."/>
            <person name="Shapiro H."/>
            <person name="Pangilinan J."/>
            <person name="Lindquist E."/>
            <person name="Lamers C."/>
            <person name="Grigoriev I.V."/>
            <person name="Geiser D.M."/>
            <person name="Covert S.F."/>
            <person name="Temporini E."/>
            <person name="Vanetten H.D."/>
        </authorList>
    </citation>
    <scope>NUCLEOTIDE SEQUENCE [LARGE SCALE GENOMIC DNA]</scope>
    <source>
        <strain evidence="3">ATCC MYA-4622 / CBS 123669 / FGSC 9596 / NRRL 45880 / 77-13-4</strain>
    </source>
</reference>
<dbReference type="VEuPathDB" id="FungiDB:NECHADRAFT_86408"/>
<dbReference type="OrthoDB" id="4757858at2759"/>
<accession>C7ZF67</accession>
<sequence length="377" mass="42355">MAHLLTLPLEILHIICANLCRHCTSETVEPTEPVVSIEPIDPEKLHEACFKGAKAFVMDNARVRIAALSAMTQTSFTAIILPFGANLEILHLELDQGRKFPSCEPGSLPRLKELVVKSWHRGRPADITVIASVLIAAPALERLGGLVVYCNADWETPQPPIHEGVKEIWLERCAVSAEGVTALLGLFSRLEAFTYEPDGENYEVEVDEASPSEIGKAILLCQECRFLSLDFTDSSYGHQTSPTDQLGSLAELKKLQKFRVKGLPLLCTTLWEHTLWIGLLGVKIYEMLLALITELEVTRLKIIIFDDMLELSRVASQRFPYLKHVSIDGVEQDWQCMLWDSQHGMGLKRINELRQAFRQSGVELLMGDFGKYRCWLT</sequence>
<organism evidence="2 3">
    <name type="scientific">Fusarium vanettenii (strain ATCC MYA-4622 / CBS 123669 / FGSC 9596 / NRRL 45880 / 77-13-4)</name>
    <name type="common">Fusarium solani subsp. pisi</name>
    <dbReference type="NCBI Taxonomy" id="660122"/>
    <lineage>
        <taxon>Eukaryota</taxon>
        <taxon>Fungi</taxon>
        <taxon>Dikarya</taxon>
        <taxon>Ascomycota</taxon>
        <taxon>Pezizomycotina</taxon>
        <taxon>Sordariomycetes</taxon>
        <taxon>Hypocreomycetidae</taxon>
        <taxon>Hypocreales</taxon>
        <taxon>Nectriaceae</taxon>
        <taxon>Fusarium</taxon>
        <taxon>Fusarium solani species complex</taxon>
        <taxon>Fusarium vanettenii</taxon>
    </lineage>
</organism>
<name>C7ZF67_FUSV7</name>
<evidence type="ECO:0000256" key="1">
    <source>
        <dbReference type="SAM" id="SignalP"/>
    </source>
</evidence>
<feature type="signal peptide" evidence="1">
    <location>
        <begin position="1"/>
        <end position="17"/>
    </location>
</feature>
<evidence type="ECO:0000313" key="3">
    <source>
        <dbReference type="Proteomes" id="UP000005206"/>
    </source>
</evidence>
<dbReference type="HOGENOM" id="CLU_733818_0_0_1"/>
<dbReference type="STRING" id="660122.C7ZF67"/>
<dbReference type="AlphaFoldDB" id="C7ZF67"/>
<dbReference type="InParanoid" id="C7ZF67"/>
<dbReference type="EMBL" id="GG698922">
    <property type="protein sequence ID" value="EEU37516.1"/>
    <property type="molecule type" value="Genomic_DNA"/>
</dbReference>
<evidence type="ECO:0008006" key="4">
    <source>
        <dbReference type="Google" id="ProtNLM"/>
    </source>
</evidence>
<evidence type="ECO:0000313" key="2">
    <source>
        <dbReference type="EMBL" id="EEU37516.1"/>
    </source>
</evidence>
<dbReference type="KEGG" id="nhe:NECHADRAFT_86408"/>
<proteinExistence type="predicted"/>
<keyword evidence="1" id="KW-0732">Signal</keyword>